<accession>A0A7S0QXA7</accession>
<dbReference type="Gene3D" id="3.40.190.10">
    <property type="entry name" value="Periplasmic binding protein-like II"/>
    <property type="match status" value="2"/>
</dbReference>
<evidence type="ECO:0000313" key="10">
    <source>
        <dbReference type="EMBL" id="CAD8654008.1"/>
    </source>
</evidence>
<keyword evidence="7" id="KW-0150">Chloroplast</keyword>
<dbReference type="UniPathway" id="UPA00121">
    <property type="reaction ID" value="UER00344"/>
</dbReference>
<evidence type="ECO:0000256" key="4">
    <source>
        <dbReference type="ARBA" id="ARBA00023141"/>
    </source>
</evidence>
<dbReference type="PROSITE" id="PS00857">
    <property type="entry name" value="PREPHENATE_DEHYDR_1"/>
    <property type="match status" value="1"/>
</dbReference>
<dbReference type="Pfam" id="PF00800">
    <property type="entry name" value="PDT"/>
    <property type="match status" value="1"/>
</dbReference>
<keyword evidence="7" id="KW-0809">Transit peptide</keyword>
<keyword evidence="6 7" id="KW-0456">Lyase</keyword>
<evidence type="ECO:0000256" key="2">
    <source>
        <dbReference type="ARBA" id="ARBA00013259"/>
    </source>
</evidence>
<feature type="domain" description="Prephenate dehydratase" evidence="8">
    <location>
        <begin position="94"/>
        <end position="269"/>
    </location>
</feature>
<evidence type="ECO:0000256" key="3">
    <source>
        <dbReference type="ARBA" id="ARBA00022605"/>
    </source>
</evidence>
<dbReference type="InterPro" id="IPR001086">
    <property type="entry name" value="Preph_deHydtase"/>
</dbReference>
<dbReference type="FunFam" id="3.40.190.10:FF:000031">
    <property type="entry name" value="Arogenate dehydratase"/>
    <property type="match status" value="1"/>
</dbReference>
<keyword evidence="4 7" id="KW-0057">Aromatic amino acid biosynthesis</keyword>
<dbReference type="PROSITE" id="PS00858">
    <property type="entry name" value="PREPHENATE_DEHYDR_2"/>
    <property type="match status" value="1"/>
</dbReference>
<organism evidence="10">
    <name type="scientific">Pyramimonas obovata</name>
    <dbReference type="NCBI Taxonomy" id="1411642"/>
    <lineage>
        <taxon>Eukaryota</taxon>
        <taxon>Viridiplantae</taxon>
        <taxon>Chlorophyta</taxon>
        <taxon>Pyramimonadophyceae</taxon>
        <taxon>Pyramimonadales</taxon>
        <taxon>Pyramimonadaceae</taxon>
        <taxon>Pyramimonas</taxon>
        <taxon>Pyramimonas incertae sedis</taxon>
    </lineage>
</organism>
<protein>
    <recommendedName>
        <fullName evidence="2 7">Arogenate dehydratase</fullName>
        <ecNumber evidence="2 7">4.2.1.91</ecNumber>
    </recommendedName>
</protein>
<dbReference type="SUPFAM" id="SSF55021">
    <property type="entry name" value="ACT-like"/>
    <property type="match status" value="1"/>
</dbReference>
<dbReference type="AlphaFoldDB" id="A0A7S0QXA7"/>
<comment type="pathway">
    <text evidence="1 7">Amino-acid biosynthesis; L-phenylalanine biosynthesis; L-phenylalanine from L-arogenate: step 1/1.</text>
</comment>
<evidence type="ECO:0000259" key="8">
    <source>
        <dbReference type="PROSITE" id="PS51171"/>
    </source>
</evidence>
<reference evidence="10" key="1">
    <citation type="submission" date="2021-01" db="EMBL/GenBank/DDBJ databases">
        <authorList>
            <person name="Corre E."/>
            <person name="Pelletier E."/>
            <person name="Niang G."/>
            <person name="Scheremetjew M."/>
            <person name="Finn R."/>
            <person name="Kale V."/>
            <person name="Holt S."/>
            <person name="Cochrane G."/>
            <person name="Meng A."/>
            <person name="Brown T."/>
            <person name="Cohen L."/>
        </authorList>
    </citation>
    <scope>NUCLEOTIDE SEQUENCE</scope>
    <source>
        <strain evidence="10">CCMP722</strain>
    </source>
</reference>
<dbReference type="EMBL" id="HBFA01006288">
    <property type="protein sequence ID" value="CAD8654008.1"/>
    <property type="molecule type" value="Transcribed_RNA"/>
</dbReference>
<proteinExistence type="predicted"/>
<comment type="catalytic activity">
    <reaction evidence="7">
        <text>L-arogenate + H(+) = L-phenylalanine + CO2 + H2O</text>
        <dbReference type="Rhea" id="RHEA:12536"/>
        <dbReference type="ChEBI" id="CHEBI:15377"/>
        <dbReference type="ChEBI" id="CHEBI:15378"/>
        <dbReference type="ChEBI" id="CHEBI:16526"/>
        <dbReference type="ChEBI" id="CHEBI:58095"/>
        <dbReference type="ChEBI" id="CHEBI:58180"/>
        <dbReference type="EC" id="4.2.1.91"/>
    </reaction>
</comment>
<evidence type="ECO:0000256" key="1">
    <source>
        <dbReference type="ARBA" id="ARBA00004929"/>
    </source>
</evidence>
<comment type="subcellular location">
    <subcellularLocation>
        <location evidence="7">Plastid</location>
        <location evidence="7">Chloroplast stroma</location>
    </subcellularLocation>
</comment>
<feature type="domain" description="ACT" evidence="9">
    <location>
        <begin position="283"/>
        <end position="370"/>
    </location>
</feature>
<dbReference type="GO" id="GO:0047769">
    <property type="term" value="F:arogenate dehydratase activity"/>
    <property type="evidence" value="ECO:0007669"/>
    <property type="project" value="UniProtKB-UniRule"/>
</dbReference>
<dbReference type="PROSITE" id="PS51671">
    <property type="entry name" value="ACT"/>
    <property type="match status" value="1"/>
</dbReference>
<sequence length="374" mass="40981">MAAARATLLHSTPSSAAGFVSLRDEMISAAPMAKGRLYASRVGLANLRSSGRLSSKHISVSQSRVARRVVVAAATSSVESESADSKKSDWKDLRVAYQGVPGAYSEMAVQLAYDGCEPAPCDQFEEAFQAVESWLVDRAVLPVENSLGGSIHRNFDLLLRHRLHIVGEVNLPVNHCLLAPPGTTKENLKRVLSHPQALAQCENYLDDLGVIKEAMHDTAGAAQLIQNEELQFTGAVASSRAAELYGMNVLDHGIQDDSNNITRFIALARAPYRVTPGKQYKTSIVFSLEEGPGVLFKALACFALRNIDLTKMESRPMRSKPIYTSNEEEKRFQYLFYVDFKASMADAEAQNALSNLEEMTTFLRVLGCYPMADS</sequence>
<dbReference type="PANTHER" id="PTHR21022">
    <property type="entry name" value="PREPHENATE DEHYDRATASE P PROTEIN"/>
    <property type="match status" value="1"/>
</dbReference>
<evidence type="ECO:0000256" key="5">
    <source>
        <dbReference type="ARBA" id="ARBA00023222"/>
    </source>
</evidence>
<evidence type="ECO:0000256" key="6">
    <source>
        <dbReference type="ARBA" id="ARBA00023239"/>
    </source>
</evidence>
<gene>
    <name evidence="10" type="ORF">POBO1169_LOCUS3252</name>
</gene>
<dbReference type="CDD" id="cd04905">
    <property type="entry name" value="ACT_CM-PDT"/>
    <property type="match status" value="1"/>
</dbReference>
<dbReference type="GO" id="GO:0009094">
    <property type="term" value="P:L-phenylalanine biosynthetic process"/>
    <property type="evidence" value="ECO:0007669"/>
    <property type="project" value="UniProtKB-UniPathway"/>
</dbReference>
<keyword evidence="7" id="KW-0934">Plastid</keyword>
<dbReference type="GO" id="GO:0009570">
    <property type="term" value="C:chloroplast stroma"/>
    <property type="evidence" value="ECO:0007669"/>
    <property type="project" value="UniProtKB-SubCell"/>
</dbReference>
<keyword evidence="3 7" id="KW-0028">Amino-acid biosynthesis</keyword>
<dbReference type="InterPro" id="IPR018528">
    <property type="entry name" value="Preph_deHydtase_CS"/>
</dbReference>
<evidence type="ECO:0000259" key="9">
    <source>
        <dbReference type="PROSITE" id="PS51671"/>
    </source>
</evidence>
<dbReference type="Gene3D" id="3.30.70.260">
    <property type="match status" value="1"/>
</dbReference>
<name>A0A7S0QXA7_9CHLO</name>
<keyword evidence="5 7" id="KW-0584">Phenylalanine biosynthesis</keyword>
<dbReference type="PROSITE" id="PS51171">
    <property type="entry name" value="PREPHENATE_DEHYDR_3"/>
    <property type="match status" value="1"/>
</dbReference>
<dbReference type="CDD" id="cd13631">
    <property type="entry name" value="PBP2_Ct-PDT_like"/>
    <property type="match status" value="1"/>
</dbReference>
<dbReference type="EC" id="4.2.1.91" evidence="2 7"/>
<evidence type="ECO:0000256" key="7">
    <source>
        <dbReference type="RuleBase" id="RU363004"/>
    </source>
</evidence>
<dbReference type="GO" id="GO:0004664">
    <property type="term" value="F:prephenate dehydratase activity"/>
    <property type="evidence" value="ECO:0007669"/>
    <property type="project" value="InterPro"/>
</dbReference>
<dbReference type="InterPro" id="IPR002912">
    <property type="entry name" value="ACT_dom"/>
</dbReference>
<dbReference type="NCBIfam" id="NF008865">
    <property type="entry name" value="PRK11898.1"/>
    <property type="match status" value="1"/>
</dbReference>
<comment type="function">
    <text evidence="7">Converts the prephenate produced from the shikimate-chorismate pathway into phenylalanine.</text>
</comment>
<dbReference type="SUPFAM" id="SSF53850">
    <property type="entry name" value="Periplasmic binding protein-like II"/>
    <property type="match status" value="1"/>
</dbReference>
<dbReference type="PANTHER" id="PTHR21022:SF19">
    <property type="entry name" value="PREPHENATE DEHYDRATASE-RELATED"/>
    <property type="match status" value="1"/>
</dbReference>
<dbReference type="InterPro" id="IPR045865">
    <property type="entry name" value="ACT-like_dom_sf"/>
</dbReference>